<gene>
    <name evidence="1" type="ORF">A33K_15311</name>
</gene>
<accession>A0ABN0G545</accession>
<sequence>MPTTAQSVAYAAGSPANPNRLVVGIASIDARTALRRGSDAAPHRSLRRGIRFSSATRHCDTGFKRIPDAQDASTFVTLD</sequence>
<name>A0ABN0G545_9BURK</name>
<dbReference type="Proteomes" id="UP000004682">
    <property type="component" value="Unassembled WGS sequence"/>
</dbReference>
<protein>
    <submittedName>
        <fullName evidence="1">Uncharacterized protein</fullName>
    </submittedName>
</protein>
<proteinExistence type="predicted"/>
<evidence type="ECO:0000313" key="2">
    <source>
        <dbReference type="Proteomes" id="UP000004682"/>
    </source>
</evidence>
<organism evidence="1 2">
    <name type="scientific">Burkholderia humptydooensis MSMB43</name>
    <dbReference type="NCBI Taxonomy" id="441157"/>
    <lineage>
        <taxon>Bacteria</taxon>
        <taxon>Pseudomonadati</taxon>
        <taxon>Pseudomonadota</taxon>
        <taxon>Betaproteobacteria</taxon>
        <taxon>Burkholderiales</taxon>
        <taxon>Burkholderiaceae</taxon>
        <taxon>Burkholderia</taxon>
        <taxon>pseudomallei group</taxon>
    </lineage>
</organism>
<keyword evidence="2" id="KW-1185">Reference proteome</keyword>
<dbReference type="EMBL" id="JH692063">
    <property type="protein sequence ID" value="EIP87295.1"/>
    <property type="molecule type" value="Genomic_DNA"/>
</dbReference>
<evidence type="ECO:0000313" key="1">
    <source>
        <dbReference type="EMBL" id="EIP87295.1"/>
    </source>
</evidence>
<reference evidence="2" key="1">
    <citation type="journal article" date="2012" name="J. Bacteriol.">
        <title>Revised Genome Sequence of Burkholderia thailandensis MSMB43 with Improved Annotation.</title>
        <authorList>
            <person name="Zhuo Y."/>
            <person name="Liu L."/>
            <person name="Wang Q."/>
            <person name="Liu X."/>
            <person name="Ren B."/>
            <person name="Liu M."/>
            <person name="Ni P."/>
            <person name="Cheng Y.Q."/>
            <person name="Zhang L."/>
        </authorList>
    </citation>
    <scope>NUCLEOTIDE SEQUENCE [LARGE SCALE GENOMIC DNA]</scope>
    <source>
        <strain evidence="2">MSMB43</strain>
    </source>
</reference>